<evidence type="ECO:0000313" key="3">
    <source>
        <dbReference type="Proteomes" id="UP000038830"/>
    </source>
</evidence>
<organism evidence="2 3">
    <name type="scientific">Cyberlindnera jadinii (strain ATCC 18201 / CBS 1600 / BCRC 20928 / JCM 3617 / NBRC 0987 / NRRL Y-1542)</name>
    <name type="common">Torula yeast</name>
    <name type="synonym">Candida utilis</name>
    <dbReference type="NCBI Taxonomy" id="983966"/>
    <lineage>
        <taxon>Eukaryota</taxon>
        <taxon>Fungi</taxon>
        <taxon>Dikarya</taxon>
        <taxon>Ascomycota</taxon>
        <taxon>Saccharomycotina</taxon>
        <taxon>Saccharomycetes</taxon>
        <taxon>Phaffomycetales</taxon>
        <taxon>Phaffomycetaceae</taxon>
        <taxon>Cyberlindnera</taxon>
    </lineage>
</organism>
<accession>A0A0H5CHY0</accession>
<gene>
    <name evidence="2" type="ORF">BN1211_4923</name>
</gene>
<evidence type="ECO:0000313" key="2">
    <source>
        <dbReference type="EMBL" id="CEP24174.1"/>
    </source>
</evidence>
<proteinExistence type="predicted"/>
<reference evidence="3" key="1">
    <citation type="journal article" date="2015" name="J. Biotechnol.">
        <title>The structure of the Cyberlindnera jadinii genome and its relation to Candida utilis analyzed by the occurrence of single nucleotide polymorphisms.</title>
        <authorList>
            <person name="Rupp O."/>
            <person name="Brinkrolf K."/>
            <person name="Buerth C."/>
            <person name="Kunigo M."/>
            <person name="Schneider J."/>
            <person name="Jaenicke S."/>
            <person name="Goesmann A."/>
            <person name="Puehler A."/>
            <person name="Jaeger K.-E."/>
            <person name="Ernst J.F."/>
        </authorList>
    </citation>
    <scope>NUCLEOTIDE SEQUENCE [LARGE SCALE GENOMIC DNA]</scope>
    <source>
        <strain evidence="3">ATCC 18201 / CBS 1600 / BCRC 20928 / JCM 3617 / NBRC 0987 / NRRL Y-1542</strain>
    </source>
</reference>
<feature type="region of interest" description="Disordered" evidence="1">
    <location>
        <begin position="263"/>
        <end position="282"/>
    </location>
</feature>
<name>A0A0H5CHY0_CYBJN</name>
<sequence length="413" mass="46375">MYVDPVLSVVEQSELSSSSIQQLTSTFPSYYSKITSQCSAVLKVYKQLLSIQYKLNSWELATLRHSVNFNFQLHTDARKFDIKIAQKALQKCLELDAELDAIATHKISHFVKVIQSLSIEEYLSDPGTLLLKIYFKAIHLKTELVQDVSIAYTKAKLLIISYELTQIVDTMDTEENPIVPDNTDFQSTLHSYKDFVSVLIDQLDRAVEQKDMDQIEECLGILNDVEKMYESVRVNFFINEEYNEWEQDTQNLLLSAAASTTGSDEYQDAKSQQRSRRTSLSSTTSSLNFSTLSSRVTNGTISEELPYLMQAFNEAKNLEQEISNYQPHVKSPLSRSASINQGVNQHVHAVPTATSPRLPFSSSFGGFGAHQNSASSHLQAGFTAPKVGFQSPLLNNLYGIHPTAKQASVKRMN</sequence>
<dbReference type="Proteomes" id="UP000038830">
    <property type="component" value="Unassembled WGS sequence"/>
</dbReference>
<dbReference type="AlphaFoldDB" id="A0A0H5CHY0"/>
<evidence type="ECO:0000256" key="1">
    <source>
        <dbReference type="SAM" id="MobiDB-lite"/>
    </source>
</evidence>
<protein>
    <submittedName>
        <fullName evidence="2">Uncharacterized protein</fullName>
    </submittedName>
</protein>
<dbReference type="EMBL" id="CDQK01000005">
    <property type="protein sequence ID" value="CEP24174.1"/>
    <property type="molecule type" value="Genomic_DNA"/>
</dbReference>
<feature type="compositionally biased region" description="Polar residues" evidence="1">
    <location>
        <begin position="263"/>
        <end position="272"/>
    </location>
</feature>